<dbReference type="PANTHER" id="PTHR10724:SF7">
    <property type="entry name" value="SMALL RIBOSOMAL SUBUNIT PROTEIN BS1C"/>
    <property type="match status" value="1"/>
</dbReference>
<feature type="domain" description="S1 motif" evidence="4">
    <location>
        <begin position="152"/>
        <end position="223"/>
    </location>
</feature>
<dbReference type="PROSITE" id="PS50126">
    <property type="entry name" value="S1"/>
    <property type="match status" value="4"/>
</dbReference>
<dbReference type="EMBL" id="JAEHOE010000064">
    <property type="protein sequence ID" value="KAG2490189.1"/>
    <property type="molecule type" value="Genomic_DNA"/>
</dbReference>
<protein>
    <recommendedName>
        <fullName evidence="4">S1 motif domain-containing protein</fullName>
    </recommendedName>
</protein>
<feature type="domain" description="S1 motif" evidence="4">
    <location>
        <begin position="49"/>
        <end position="97"/>
    </location>
</feature>
<accession>A0A835Y336</accession>
<dbReference type="SUPFAM" id="SSF50249">
    <property type="entry name" value="Nucleic acid-binding proteins"/>
    <property type="match status" value="2"/>
</dbReference>
<gene>
    <name evidence="5" type="ORF">HYH03_011316</name>
</gene>
<dbReference type="GO" id="GO:1990904">
    <property type="term" value="C:ribonucleoprotein complex"/>
    <property type="evidence" value="ECO:0007669"/>
    <property type="project" value="UniProtKB-KW"/>
</dbReference>
<proteinExistence type="inferred from homology"/>
<dbReference type="GO" id="GO:0003735">
    <property type="term" value="F:structural constituent of ribosome"/>
    <property type="evidence" value="ECO:0007669"/>
    <property type="project" value="TreeGrafter"/>
</dbReference>
<dbReference type="InterPro" id="IPR003029">
    <property type="entry name" value="S1_domain"/>
</dbReference>
<sequence length="631" mass="69405">MLRYPKVMYDRAEENAAASAEAWRADHGEPLAAERKNKAFIKRGGAEEGMLVEGTVLKSTRAGVVVSLVGGAATGLIKKEEVSGQAVESTVGLLAPGTKALEPSPGDMLRDRQLVYDRAEEMAAVWRTKREEALAAERKNEAFIERGCAREGMLVEGTVLETTPDHVVVSLGGGAATGLIRKEEISKQHVDSLVGLFAPGAKIRARVLPRRSYDDHEILLSTKALESSPGDMLRDPELVYDRTARLQEMQQRAERNYHALRIMKRQGREVLEGVVVEVQPHGASRSWLISAERVGAVGDVFKVGDKVRACLMGIDAPMLRFWLTTRPLERSRGDMLRDPGRVYEQAGAVFEAWLEKAPKQDDLVEGVVIGISDADGIAVAIEGGYRGHIPRLKITQNAASGGRSAEGATVVKKKQRLTAVIGVGDKIKAVVHDKNREVNPLMLPLRTDCLEVTPGDMLRDPQLVYATAEEVAAKLRLEWQRERGKRAEKAREVKADQTRAEQARRAAIAAMKEGDLVDARMCDSTMADNGLLLRLHGSPSKRQGFIPLSEISQEGVKCWDSMYDTIQSFHKIKALVIKPDPDNPYRVLLSTKAAHQGDMLRNPELVYDGADVMAAKLRDKRQRDADQADDA</sequence>
<dbReference type="InterPro" id="IPR012340">
    <property type="entry name" value="NA-bd_OB-fold"/>
</dbReference>
<evidence type="ECO:0000256" key="1">
    <source>
        <dbReference type="ARBA" id="ARBA00006767"/>
    </source>
</evidence>
<comment type="similarity">
    <text evidence="1">Belongs to the bacterial ribosomal protein bS1 family.</text>
</comment>
<feature type="domain" description="S1 motif" evidence="4">
    <location>
        <begin position="361"/>
        <end position="446"/>
    </location>
</feature>
<evidence type="ECO:0000256" key="3">
    <source>
        <dbReference type="ARBA" id="ARBA00023274"/>
    </source>
</evidence>
<dbReference type="GO" id="GO:0006412">
    <property type="term" value="P:translation"/>
    <property type="evidence" value="ECO:0007669"/>
    <property type="project" value="TreeGrafter"/>
</dbReference>
<dbReference type="Proteomes" id="UP000612055">
    <property type="component" value="Unassembled WGS sequence"/>
</dbReference>
<evidence type="ECO:0000256" key="2">
    <source>
        <dbReference type="ARBA" id="ARBA00022980"/>
    </source>
</evidence>
<evidence type="ECO:0000313" key="5">
    <source>
        <dbReference type="EMBL" id="KAG2490189.1"/>
    </source>
</evidence>
<dbReference type="AlphaFoldDB" id="A0A835Y336"/>
<name>A0A835Y336_9CHLO</name>
<dbReference type="PANTHER" id="PTHR10724">
    <property type="entry name" value="30S RIBOSOMAL PROTEIN S1"/>
    <property type="match status" value="1"/>
</dbReference>
<keyword evidence="6" id="KW-1185">Reference proteome</keyword>
<dbReference type="OrthoDB" id="412781at2759"/>
<dbReference type="InterPro" id="IPR050437">
    <property type="entry name" value="Ribos_protein_bS1-like"/>
</dbReference>
<dbReference type="Pfam" id="PF00575">
    <property type="entry name" value="S1"/>
    <property type="match status" value="1"/>
</dbReference>
<comment type="caution">
    <text evidence="5">The sequence shown here is derived from an EMBL/GenBank/DDBJ whole genome shotgun (WGS) entry which is preliminary data.</text>
</comment>
<evidence type="ECO:0000259" key="4">
    <source>
        <dbReference type="PROSITE" id="PS50126"/>
    </source>
</evidence>
<dbReference type="GO" id="GO:0003729">
    <property type="term" value="F:mRNA binding"/>
    <property type="evidence" value="ECO:0007669"/>
    <property type="project" value="TreeGrafter"/>
</dbReference>
<dbReference type="SMART" id="SM00316">
    <property type="entry name" value="S1"/>
    <property type="match status" value="4"/>
</dbReference>
<evidence type="ECO:0000313" key="6">
    <source>
        <dbReference type="Proteomes" id="UP000612055"/>
    </source>
</evidence>
<organism evidence="5 6">
    <name type="scientific">Edaphochlamys debaryana</name>
    <dbReference type="NCBI Taxonomy" id="47281"/>
    <lineage>
        <taxon>Eukaryota</taxon>
        <taxon>Viridiplantae</taxon>
        <taxon>Chlorophyta</taxon>
        <taxon>core chlorophytes</taxon>
        <taxon>Chlorophyceae</taxon>
        <taxon>CS clade</taxon>
        <taxon>Chlamydomonadales</taxon>
        <taxon>Chlamydomonadales incertae sedis</taxon>
        <taxon>Edaphochlamys</taxon>
    </lineage>
</organism>
<keyword evidence="2" id="KW-0689">Ribosomal protein</keyword>
<dbReference type="Gene3D" id="2.40.50.140">
    <property type="entry name" value="Nucleic acid-binding proteins"/>
    <property type="match status" value="2"/>
</dbReference>
<keyword evidence="3" id="KW-0687">Ribonucleoprotein</keyword>
<reference evidence="5" key="1">
    <citation type="journal article" date="2020" name="bioRxiv">
        <title>Comparative genomics of Chlamydomonas.</title>
        <authorList>
            <person name="Craig R.J."/>
            <person name="Hasan A.R."/>
            <person name="Ness R.W."/>
            <person name="Keightley P.D."/>
        </authorList>
    </citation>
    <scope>NUCLEOTIDE SEQUENCE</scope>
    <source>
        <strain evidence="5">CCAP 11/70</strain>
    </source>
</reference>
<dbReference type="GO" id="GO:0005840">
    <property type="term" value="C:ribosome"/>
    <property type="evidence" value="ECO:0007669"/>
    <property type="project" value="UniProtKB-KW"/>
</dbReference>
<feature type="domain" description="S1 motif" evidence="4">
    <location>
        <begin position="514"/>
        <end position="592"/>
    </location>
</feature>